<reference evidence="1" key="1">
    <citation type="submission" date="2021-10" db="EMBL/GenBank/DDBJ databases">
        <authorList>
            <person name="Lyu M."/>
            <person name="Wang X."/>
            <person name="Meng X."/>
            <person name="Xu K."/>
        </authorList>
    </citation>
    <scope>NUCLEOTIDE SEQUENCE</scope>
    <source>
        <strain evidence="1">A6</strain>
    </source>
</reference>
<proteinExistence type="predicted"/>
<sequence>MTVRDAAVDSALEKWRERLPEWSFAEPFLGPLHRERAAAWFALRDELTHAAWGGSDPRPGEAKLGWWAEELQGWSRGVRRHPLGIVLQREPAAWHALAATLPSLLASRERAATEDEAFAKLEPFAEGVSTIASTLFNGGEPAPTRSVIAALLAKRVISEADDMPPLQFVAKAGANAAPSAASRLWAARLLETWPLPFGGSVAGRLHASLVHERLRLFAKGSNPQDRPLPGWRALFTAWRAARR</sequence>
<keyword evidence="2" id="KW-1185">Reference proteome</keyword>
<comment type="caution">
    <text evidence="1">The sequence shown here is derived from an EMBL/GenBank/DDBJ whole genome shotgun (WGS) entry which is preliminary data.</text>
</comment>
<name>A0ABS8JEF3_9GAMM</name>
<accession>A0ABS8JEF3</accession>
<dbReference type="Proteomes" id="UP001165293">
    <property type="component" value="Unassembled WGS sequence"/>
</dbReference>
<evidence type="ECO:0000313" key="2">
    <source>
        <dbReference type="Proteomes" id="UP001165293"/>
    </source>
</evidence>
<dbReference type="RefSeq" id="WP_230525616.1">
    <property type="nucleotide sequence ID" value="NZ_JAJGAK010000001.1"/>
</dbReference>
<organism evidence="1 2">
    <name type="scientific">Noviluteimonas lactosilytica</name>
    <dbReference type="NCBI Taxonomy" id="2888523"/>
    <lineage>
        <taxon>Bacteria</taxon>
        <taxon>Pseudomonadati</taxon>
        <taxon>Pseudomonadota</taxon>
        <taxon>Gammaproteobacteria</taxon>
        <taxon>Lysobacterales</taxon>
        <taxon>Lysobacteraceae</taxon>
        <taxon>Noviluteimonas</taxon>
    </lineage>
</organism>
<protein>
    <submittedName>
        <fullName evidence="1">Phytoene/squalene synthase family protein</fullName>
    </submittedName>
</protein>
<dbReference type="EMBL" id="JAJGAK010000001">
    <property type="protein sequence ID" value="MCC8361977.1"/>
    <property type="molecule type" value="Genomic_DNA"/>
</dbReference>
<gene>
    <name evidence="1" type="ORF">LK996_02610</name>
</gene>
<evidence type="ECO:0000313" key="1">
    <source>
        <dbReference type="EMBL" id="MCC8361977.1"/>
    </source>
</evidence>